<dbReference type="Proteomes" id="UP000278222">
    <property type="component" value="Unassembled WGS sequence"/>
</dbReference>
<evidence type="ECO:0000259" key="2">
    <source>
        <dbReference type="SMART" id="SM00922"/>
    </source>
</evidence>
<dbReference type="GO" id="GO:0000287">
    <property type="term" value="F:magnesium ion binding"/>
    <property type="evidence" value="ECO:0007669"/>
    <property type="project" value="UniProtKB-ARBA"/>
</dbReference>
<dbReference type="Pfam" id="PF13378">
    <property type="entry name" value="MR_MLE_C"/>
    <property type="match status" value="1"/>
</dbReference>
<reference evidence="3 4" key="1">
    <citation type="submission" date="2018-11" db="EMBL/GenBank/DDBJ databases">
        <title>Genomic Encyclopedia of Type Strains, Phase IV (KMG-IV): sequencing the most valuable type-strain genomes for metagenomic binning, comparative biology and taxonomic classification.</title>
        <authorList>
            <person name="Goeker M."/>
        </authorList>
    </citation>
    <scope>NUCLEOTIDE SEQUENCE [LARGE SCALE GENOMIC DNA]</scope>
    <source>
        <strain evidence="3 4">DSM 5900</strain>
    </source>
</reference>
<dbReference type="PROSITE" id="PS00909">
    <property type="entry name" value="MR_MLE_2"/>
    <property type="match status" value="1"/>
</dbReference>
<dbReference type="Gene3D" id="3.20.20.120">
    <property type="entry name" value="Enolase-like C-terminal domain"/>
    <property type="match status" value="1"/>
</dbReference>
<evidence type="ECO:0000256" key="1">
    <source>
        <dbReference type="ARBA" id="ARBA00023239"/>
    </source>
</evidence>
<dbReference type="InterPro" id="IPR013342">
    <property type="entry name" value="Mandelate_racemase_C"/>
</dbReference>
<keyword evidence="1" id="KW-0456">Lyase</keyword>
<dbReference type="RefSeq" id="WP_123688584.1">
    <property type="nucleotide sequence ID" value="NZ_AP019700.1"/>
</dbReference>
<dbReference type="InterPro" id="IPR034593">
    <property type="entry name" value="DgoD-like"/>
</dbReference>
<sequence length="363" mass="37727">MKIAAVETIVVRLPFRHDGPPSGFGGKIWTTMDTLLVKVETDAGITGWGEAFGFNCIPATKAAIDSQIAPLAIGEDAGDIAGTGRRLQHQLHVFGRNGPVTFGLSGLDIALWDIAGKVAGLPLHRLLGGGGRADLPAYASLLRYTDPDVVGRVSAAAAARGHRHIKLHEVTIEATAAARAAVGPDVAIMLDTNCPWTLDEAMAMARGLAPLDLHWLEEPLWPPENHGGLAALRARAGIPIAAGENVASPMDFAALFRAGAVDIAQPSVTKIGGVTAMREVMAVAAAHNVQVTPHAPYFGPGLLATIQVIAASPLPILVERLHVDMEPDLFGGLTAAPGGRMRVPHGPGLGCDPDPAVIAQYGV</sequence>
<dbReference type="OrthoDB" id="7511553at2"/>
<feature type="domain" description="Mandelate racemase/muconate lactonizing enzyme C-terminal" evidence="2">
    <location>
        <begin position="147"/>
        <end position="239"/>
    </location>
</feature>
<dbReference type="InterPro" id="IPR029065">
    <property type="entry name" value="Enolase_C-like"/>
</dbReference>
<dbReference type="GO" id="GO:0009063">
    <property type="term" value="P:amino acid catabolic process"/>
    <property type="evidence" value="ECO:0007669"/>
    <property type="project" value="InterPro"/>
</dbReference>
<dbReference type="InterPro" id="IPR013341">
    <property type="entry name" value="Mandelate_racemase_N_dom"/>
</dbReference>
<dbReference type="PANTHER" id="PTHR48080">
    <property type="entry name" value="D-GALACTONATE DEHYDRATASE-RELATED"/>
    <property type="match status" value="1"/>
</dbReference>
<dbReference type="InterPro" id="IPR029017">
    <property type="entry name" value="Enolase-like_N"/>
</dbReference>
<dbReference type="PANTHER" id="PTHR48080:SF2">
    <property type="entry name" value="D-GALACTONATE DEHYDRATASE"/>
    <property type="match status" value="1"/>
</dbReference>
<dbReference type="CDD" id="cd03316">
    <property type="entry name" value="MR_like"/>
    <property type="match status" value="1"/>
</dbReference>
<dbReference type="Gene3D" id="3.30.390.10">
    <property type="entry name" value="Enolase-like, N-terminal domain"/>
    <property type="match status" value="1"/>
</dbReference>
<protein>
    <submittedName>
        <fullName evidence="3">L-alanine-DL-glutamate epimerase-like enolase superfamily enzyme</fullName>
    </submittedName>
</protein>
<keyword evidence="4" id="KW-1185">Reference proteome</keyword>
<evidence type="ECO:0000313" key="3">
    <source>
        <dbReference type="EMBL" id="ROQ01871.1"/>
    </source>
</evidence>
<evidence type="ECO:0000313" key="4">
    <source>
        <dbReference type="Proteomes" id="UP000278222"/>
    </source>
</evidence>
<dbReference type="SUPFAM" id="SSF54826">
    <property type="entry name" value="Enolase N-terminal domain-like"/>
    <property type="match status" value="1"/>
</dbReference>
<name>A0A3N1MDR3_9PROT</name>
<dbReference type="EMBL" id="RJKX01000011">
    <property type="protein sequence ID" value="ROQ01871.1"/>
    <property type="molecule type" value="Genomic_DNA"/>
</dbReference>
<proteinExistence type="predicted"/>
<dbReference type="InterPro" id="IPR036849">
    <property type="entry name" value="Enolase-like_C_sf"/>
</dbReference>
<dbReference type="AlphaFoldDB" id="A0A3N1MDR3"/>
<gene>
    <name evidence="3" type="ORF">EDC65_1058</name>
</gene>
<comment type="caution">
    <text evidence="3">The sequence shown here is derived from an EMBL/GenBank/DDBJ whole genome shotgun (WGS) entry which is preliminary data.</text>
</comment>
<dbReference type="InterPro" id="IPR018110">
    <property type="entry name" value="Mandel_Rmase/mucon_lact_enz_CS"/>
</dbReference>
<dbReference type="SMART" id="SM00922">
    <property type="entry name" value="MR_MLE"/>
    <property type="match status" value="1"/>
</dbReference>
<accession>A0A3N1MDR3</accession>
<dbReference type="SFLD" id="SFLDS00001">
    <property type="entry name" value="Enolase"/>
    <property type="match status" value="1"/>
</dbReference>
<dbReference type="GO" id="GO:0016829">
    <property type="term" value="F:lyase activity"/>
    <property type="evidence" value="ECO:0007669"/>
    <property type="project" value="UniProtKB-KW"/>
</dbReference>
<organism evidence="3 4">
    <name type="scientific">Stella humosa</name>
    <dbReference type="NCBI Taxonomy" id="94"/>
    <lineage>
        <taxon>Bacteria</taxon>
        <taxon>Pseudomonadati</taxon>
        <taxon>Pseudomonadota</taxon>
        <taxon>Alphaproteobacteria</taxon>
        <taxon>Rhodospirillales</taxon>
        <taxon>Stellaceae</taxon>
        <taxon>Stella</taxon>
    </lineage>
</organism>
<dbReference type="SUPFAM" id="SSF51604">
    <property type="entry name" value="Enolase C-terminal domain-like"/>
    <property type="match status" value="1"/>
</dbReference>
<dbReference type="Pfam" id="PF02746">
    <property type="entry name" value="MR_MLE_N"/>
    <property type="match status" value="1"/>
</dbReference>